<dbReference type="Gene3D" id="3.20.20.450">
    <property type="entry name" value="EAL domain"/>
    <property type="match status" value="1"/>
</dbReference>
<dbReference type="SUPFAM" id="SSF55785">
    <property type="entry name" value="PYP-like sensor domain (PAS domain)"/>
    <property type="match status" value="1"/>
</dbReference>
<dbReference type="Gene3D" id="3.30.450.20">
    <property type="entry name" value="PAS domain"/>
    <property type="match status" value="1"/>
</dbReference>
<dbReference type="InterPro" id="IPR035919">
    <property type="entry name" value="EAL_sf"/>
</dbReference>
<dbReference type="RefSeq" id="WP_191693007.1">
    <property type="nucleotide sequence ID" value="NZ_JACSQN010000002.1"/>
</dbReference>
<dbReference type="InterPro" id="IPR013656">
    <property type="entry name" value="PAS_4"/>
</dbReference>
<dbReference type="PANTHER" id="PTHR44757:SF2">
    <property type="entry name" value="BIOFILM ARCHITECTURE MAINTENANCE PROTEIN MBAA"/>
    <property type="match status" value="1"/>
</dbReference>
<dbReference type="NCBIfam" id="TIGR00229">
    <property type="entry name" value="sensory_box"/>
    <property type="match status" value="1"/>
</dbReference>
<evidence type="ECO:0000313" key="4">
    <source>
        <dbReference type="EMBL" id="MBD7983357.1"/>
    </source>
</evidence>
<dbReference type="PANTHER" id="PTHR44757">
    <property type="entry name" value="DIGUANYLATE CYCLASE DGCP"/>
    <property type="match status" value="1"/>
</dbReference>
<evidence type="ECO:0000259" key="1">
    <source>
        <dbReference type="PROSITE" id="PS50112"/>
    </source>
</evidence>
<dbReference type="PROSITE" id="PS50887">
    <property type="entry name" value="GGDEF"/>
    <property type="match status" value="1"/>
</dbReference>
<dbReference type="Proteomes" id="UP000626786">
    <property type="component" value="Unassembled WGS sequence"/>
</dbReference>
<dbReference type="InterPro" id="IPR000160">
    <property type="entry name" value="GGDEF_dom"/>
</dbReference>
<sequence length="683" mass="79006">MDSKNTTFEDALNLIINNYVTLHPQNMFVIIKGNKLAEWEIVFANEIATAFFGSTLLNCNAALFMGEFWSLITKEIDKMENQSISKTYIPIFIDNSPNLFEMELLSVEMSSEKMYVIELRPQMQLMDEQIKRMEFEQKYNSVIDHNLDPLLTIDPTYRIAHANPAVHKAFGYKMQELRGRTIADLIMDDQTDLFNHFLKMAFNGESIEIEDIRFFHKKGQYMQTYLKTVPVTVNNEVIEVHLILRDTSSHHKNSERLLFLSYHDQLTGLWNRRALKEHFVEDAEEAKRTNEKLSFIYIDLDRFKTINDSIGRNGADEILKMIAERLKTACPNTTKLYRNGGDEYIITFRDSCIVKTEKLAQRILSDFTKPFYFNHQEYFISCSIGISVYPDDGFVLEDLLQKTEKAVMYVKDQGRSHYRFFKEDMNASFTNTALLESHLRRAIEFDELEIHYQPQVNLKTGLIDSFEALLRWNNRKFGFVSPADFIPLAEESDLILSIGNWVLEGVCKQLKEWQDKEFRPVRIAVNISPKQFRTSDFAEKTGVLIQKHGIHPSSFEVEITETALMHMNDTLATLKKLKDIGVTISVDDFGTGYSSLSYLKQYPIDIIKIDRSFIKDIEMDQKNEAIAKTIINLAHNLGMEVIAEGVEKDLQAQILKEADCHKAQGFLFSRPVPAGVIVQKYFN</sequence>
<dbReference type="SMART" id="SM00267">
    <property type="entry name" value="GGDEF"/>
    <property type="match status" value="1"/>
</dbReference>
<dbReference type="InterPro" id="IPR035965">
    <property type="entry name" value="PAS-like_dom_sf"/>
</dbReference>
<dbReference type="Pfam" id="PF00563">
    <property type="entry name" value="EAL"/>
    <property type="match status" value="1"/>
</dbReference>
<dbReference type="InterPro" id="IPR043128">
    <property type="entry name" value="Rev_trsase/Diguanyl_cyclase"/>
</dbReference>
<dbReference type="CDD" id="cd01949">
    <property type="entry name" value="GGDEF"/>
    <property type="match status" value="1"/>
</dbReference>
<protein>
    <submittedName>
        <fullName evidence="4">EAL domain-containing protein</fullName>
    </submittedName>
</protein>
<keyword evidence="5" id="KW-1185">Reference proteome</keyword>
<dbReference type="SUPFAM" id="SSF141868">
    <property type="entry name" value="EAL domain-like"/>
    <property type="match status" value="1"/>
</dbReference>
<feature type="domain" description="GGDEF" evidence="3">
    <location>
        <begin position="291"/>
        <end position="423"/>
    </location>
</feature>
<evidence type="ECO:0000259" key="3">
    <source>
        <dbReference type="PROSITE" id="PS50887"/>
    </source>
</evidence>
<name>A0ABR8U5P0_9BACL</name>
<dbReference type="InterPro" id="IPR001633">
    <property type="entry name" value="EAL_dom"/>
</dbReference>
<feature type="domain" description="PAS" evidence="1">
    <location>
        <begin position="135"/>
        <end position="205"/>
    </location>
</feature>
<dbReference type="SMART" id="SM00091">
    <property type="entry name" value="PAS"/>
    <property type="match status" value="1"/>
</dbReference>
<dbReference type="SUPFAM" id="SSF55073">
    <property type="entry name" value="Nucleotide cyclase"/>
    <property type="match status" value="1"/>
</dbReference>
<dbReference type="InterPro" id="IPR000014">
    <property type="entry name" value="PAS"/>
</dbReference>
<dbReference type="InterPro" id="IPR052155">
    <property type="entry name" value="Biofilm_reg_signaling"/>
</dbReference>
<dbReference type="SMART" id="SM00052">
    <property type="entry name" value="EAL"/>
    <property type="match status" value="1"/>
</dbReference>
<dbReference type="Pfam" id="PF08448">
    <property type="entry name" value="PAS_4"/>
    <property type="match status" value="1"/>
</dbReference>
<dbReference type="Pfam" id="PF00990">
    <property type="entry name" value="GGDEF"/>
    <property type="match status" value="1"/>
</dbReference>
<organism evidence="4 5">
    <name type="scientific">Sporosarcina quadrami</name>
    <dbReference type="NCBI Taxonomy" id="2762234"/>
    <lineage>
        <taxon>Bacteria</taxon>
        <taxon>Bacillati</taxon>
        <taxon>Bacillota</taxon>
        <taxon>Bacilli</taxon>
        <taxon>Bacillales</taxon>
        <taxon>Caryophanaceae</taxon>
        <taxon>Sporosarcina</taxon>
    </lineage>
</organism>
<dbReference type="EMBL" id="JACSQN010000002">
    <property type="protein sequence ID" value="MBD7983357.1"/>
    <property type="molecule type" value="Genomic_DNA"/>
</dbReference>
<dbReference type="InterPro" id="IPR029787">
    <property type="entry name" value="Nucleotide_cyclase"/>
</dbReference>
<gene>
    <name evidence="4" type="ORF">H9649_02095</name>
</gene>
<proteinExistence type="predicted"/>
<dbReference type="CDD" id="cd01948">
    <property type="entry name" value="EAL"/>
    <property type="match status" value="1"/>
</dbReference>
<dbReference type="Gene3D" id="3.30.70.270">
    <property type="match status" value="1"/>
</dbReference>
<dbReference type="CDD" id="cd00130">
    <property type="entry name" value="PAS"/>
    <property type="match status" value="1"/>
</dbReference>
<dbReference type="PROSITE" id="PS50112">
    <property type="entry name" value="PAS"/>
    <property type="match status" value="1"/>
</dbReference>
<evidence type="ECO:0000313" key="5">
    <source>
        <dbReference type="Proteomes" id="UP000626786"/>
    </source>
</evidence>
<dbReference type="NCBIfam" id="TIGR00254">
    <property type="entry name" value="GGDEF"/>
    <property type="match status" value="1"/>
</dbReference>
<accession>A0ABR8U5P0</accession>
<dbReference type="PROSITE" id="PS50883">
    <property type="entry name" value="EAL"/>
    <property type="match status" value="1"/>
</dbReference>
<evidence type="ECO:0000259" key="2">
    <source>
        <dbReference type="PROSITE" id="PS50883"/>
    </source>
</evidence>
<reference evidence="4 5" key="1">
    <citation type="submission" date="2020-08" db="EMBL/GenBank/DDBJ databases">
        <title>A Genomic Blueprint of the Chicken Gut Microbiome.</title>
        <authorList>
            <person name="Gilroy R."/>
            <person name="Ravi A."/>
            <person name="Getino M."/>
            <person name="Pursley I."/>
            <person name="Horton D.L."/>
            <person name="Alikhan N.-F."/>
            <person name="Baker D."/>
            <person name="Gharbi K."/>
            <person name="Hall N."/>
            <person name="Watson M."/>
            <person name="Adriaenssens E.M."/>
            <person name="Foster-Nyarko E."/>
            <person name="Jarju S."/>
            <person name="Secka A."/>
            <person name="Antonio M."/>
            <person name="Oren A."/>
            <person name="Chaudhuri R."/>
            <person name="La Ragione R.M."/>
            <person name="Hildebrand F."/>
            <person name="Pallen M.J."/>
        </authorList>
    </citation>
    <scope>NUCLEOTIDE SEQUENCE [LARGE SCALE GENOMIC DNA]</scope>
    <source>
        <strain evidence="4 5">Sa2YVA2</strain>
    </source>
</reference>
<comment type="caution">
    <text evidence="4">The sequence shown here is derived from an EMBL/GenBank/DDBJ whole genome shotgun (WGS) entry which is preliminary data.</text>
</comment>
<feature type="domain" description="EAL" evidence="2">
    <location>
        <begin position="432"/>
        <end position="683"/>
    </location>
</feature>